<evidence type="ECO:0000256" key="6">
    <source>
        <dbReference type="ARBA" id="ARBA00022801"/>
    </source>
</evidence>
<dbReference type="PROSITE" id="PS50994">
    <property type="entry name" value="INTEGRASE"/>
    <property type="match status" value="1"/>
</dbReference>
<dbReference type="PANTHER" id="PTHR37984:SF5">
    <property type="entry name" value="PROTEIN NYNRIN-LIKE"/>
    <property type="match status" value="1"/>
</dbReference>
<evidence type="ECO:0000256" key="4">
    <source>
        <dbReference type="ARBA" id="ARBA00022722"/>
    </source>
</evidence>
<dbReference type="RefSeq" id="XP_004988914.1">
    <property type="nucleotide sequence ID" value="XM_004988857.1"/>
</dbReference>
<keyword evidence="14" id="KW-1185">Reference proteome</keyword>
<accession>F2UP78</accession>
<dbReference type="InterPro" id="IPR001969">
    <property type="entry name" value="Aspartic_peptidase_AS"/>
</dbReference>
<evidence type="ECO:0000259" key="12">
    <source>
        <dbReference type="PROSITE" id="PS50994"/>
    </source>
</evidence>
<dbReference type="GO" id="GO:0003964">
    <property type="term" value="F:RNA-directed DNA polymerase activity"/>
    <property type="evidence" value="ECO:0007669"/>
    <property type="project" value="UniProtKB-KW"/>
</dbReference>
<proteinExistence type="predicted"/>
<keyword evidence="8" id="KW-0862">Zinc</keyword>
<dbReference type="Gene3D" id="3.10.10.10">
    <property type="entry name" value="HIV Type 1 Reverse Transcriptase, subunit A, domain 1"/>
    <property type="match status" value="1"/>
</dbReference>
<dbReference type="GO" id="GO:0015074">
    <property type="term" value="P:DNA integration"/>
    <property type="evidence" value="ECO:0007669"/>
    <property type="project" value="InterPro"/>
</dbReference>
<keyword evidence="6" id="KW-0378">Hydrolase</keyword>
<evidence type="ECO:0000313" key="14">
    <source>
        <dbReference type="Proteomes" id="UP000007799"/>
    </source>
</evidence>
<gene>
    <name evidence="13" type="ORF">PTSG_12975</name>
</gene>
<dbReference type="OrthoDB" id="6382339at2759"/>
<evidence type="ECO:0000256" key="5">
    <source>
        <dbReference type="ARBA" id="ARBA00022759"/>
    </source>
</evidence>
<dbReference type="SUPFAM" id="SSF56672">
    <property type="entry name" value="DNA/RNA polymerases"/>
    <property type="match status" value="1"/>
</dbReference>
<dbReference type="CDD" id="cd01647">
    <property type="entry name" value="RT_LTR"/>
    <property type="match status" value="1"/>
</dbReference>
<dbReference type="Pfam" id="PF00665">
    <property type="entry name" value="rve"/>
    <property type="match status" value="1"/>
</dbReference>
<dbReference type="PROSITE" id="PS50878">
    <property type="entry name" value="RT_POL"/>
    <property type="match status" value="1"/>
</dbReference>
<dbReference type="Pfam" id="PF17921">
    <property type="entry name" value="Integrase_H2C2"/>
    <property type="match status" value="1"/>
</dbReference>
<keyword evidence="8" id="KW-0863">Zinc-finger</keyword>
<dbReference type="InterPro" id="IPR036875">
    <property type="entry name" value="Znf_CCHC_sf"/>
</dbReference>
<dbReference type="SUPFAM" id="SSF53098">
    <property type="entry name" value="Ribonuclease H-like"/>
    <property type="match status" value="1"/>
</dbReference>
<dbReference type="GO" id="GO:0006508">
    <property type="term" value="P:proteolysis"/>
    <property type="evidence" value="ECO:0007669"/>
    <property type="project" value="InterPro"/>
</dbReference>
<dbReference type="InterPro" id="IPR001878">
    <property type="entry name" value="Znf_CCHC"/>
</dbReference>
<feature type="domain" description="Integrase catalytic" evidence="12">
    <location>
        <begin position="1062"/>
        <end position="1221"/>
    </location>
</feature>
<keyword evidence="3" id="KW-0548">Nucleotidyltransferase</keyword>
<dbReference type="GO" id="GO:0004190">
    <property type="term" value="F:aspartic-type endopeptidase activity"/>
    <property type="evidence" value="ECO:0007669"/>
    <property type="project" value="InterPro"/>
</dbReference>
<dbReference type="eggNOG" id="KOG0017">
    <property type="taxonomic scope" value="Eukaryota"/>
</dbReference>
<dbReference type="InterPro" id="IPR043502">
    <property type="entry name" value="DNA/RNA_pol_sf"/>
</dbReference>
<keyword evidence="7" id="KW-0695">RNA-directed DNA polymerase</keyword>
<feature type="region of interest" description="Disordered" evidence="9">
    <location>
        <begin position="189"/>
        <end position="224"/>
    </location>
</feature>
<dbReference type="Proteomes" id="UP000007799">
    <property type="component" value="Unassembled WGS sequence"/>
</dbReference>
<dbReference type="InParanoid" id="F2UP78"/>
<dbReference type="GeneID" id="16069456"/>
<dbReference type="InterPro" id="IPR043128">
    <property type="entry name" value="Rev_trsase/Diguanyl_cyclase"/>
</dbReference>
<dbReference type="InterPro" id="IPR012337">
    <property type="entry name" value="RNaseH-like_sf"/>
</dbReference>
<organism evidence="14">
    <name type="scientific">Salpingoeca rosetta (strain ATCC 50818 / BSB-021)</name>
    <dbReference type="NCBI Taxonomy" id="946362"/>
    <lineage>
        <taxon>Eukaryota</taxon>
        <taxon>Choanoflagellata</taxon>
        <taxon>Craspedida</taxon>
        <taxon>Salpingoecidae</taxon>
        <taxon>Salpingoeca</taxon>
    </lineage>
</organism>
<dbReference type="SUPFAM" id="SSF57756">
    <property type="entry name" value="Retrovirus zinc finger-like domains"/>
    <property type="match status" value="1"/>
</dbReference>
<evidence type="ECO:0000259" key="11">
    <source>
        <dbReference type="PROSITE" id="PS50878"/>
    </source>
</evidence>
<dbReference type="InterPro" id="IPR001584">
    <property type="entry name" value="Integrase_cat-core"/>
</dbReference>
<keyword evidence="4" id="KW-0540">Nuclease</keyword>
<name>F2UP78_SALR5</name>
<dbReference type="InterPro" id="IPR041373">
    <property type="entry name" value="RT_RNaseH"/>
</dbReference>
<evidence type="ECO:0000256" key="2">
    <source>
        <dbReference type="ARBA" id="ARBA00022679"/>
    </source>
</evidence>
<evidence type="ECO:0000256" key="9">
    <source>
        <dbReference type="SAM" id="MobiDB-lite"/>
    </source>
</evidence>
<keyword evidence="2" id="KW-0808">Transferase</keyword>
<dbReference type="Gene3D" id="4.10.60.10">
    <property type="entry name" value="Zinc finger, CCHC-type"/>
    <property type="match status" value="1"/>
</dbReference>
<dbReference type="PANTHER" id="PTHR37984">
    <property type="entry name" value="PROTEIN CBG26694"/>
    <property type="match status" value="1"/>
</dbReference>
<dbReference type="STRING" id="946362.F2UP78"/>
<dbReference type="InterPro" id="IPR000477">
    <property type="entry name" value="RT_dom"/>
</dbReference>
<evidence type="ECO:0000313" key="13">
    <source>
        <dbReference type="EMBL" id="EGD79433.1"/>
    </source>
</evidence>
<dbReference type="Pfam" id="PF17917">
    <property type="entry name" value="RT_RNaseH"/>
    <property type="match status" value="1"/>
</dbReference>
<feature type="region of interest" description="Disordered" evidence="9">
    <location>
        <begin position="247"/>
        <end position="276"/>
    </location>
</feature>
<dbReference type="InterPro" id="IPR036397">
    <property type="entry name" value="RNaseH_sf"/>
</dbReference>
<dbReference type="FunFam" id="3.30.420.10:FF:000032">
    <property type="entry name" value="Retrovirus-related Pol polyprotein from transposon 297-like Protein"/>
    <property type="match status" value="1"/>
</dbReference>
<dbReference type="Gene3D" id="1.10.340.70">
    <property type="match status" value="1"/>
</dbReference>
<keyword evidence="5" id="KW-0255">Endonuclease</keyword>
<dbReference type="CDD" id="cd00303">
    <property type="entry name" value="retropepsin_like"/>
    <property type="match status" value="1"/>
</dbReference>
<evidence type="ECO:0000256" key="1">
    <source>
        <dbReference type="ARBA" id="ARBA00012493"/>
    </source>
</evidence>
<dbReference type="Pfam" id="PF00078">
    <property type="entry name" value="RVT_1"/>
    <property type="match status" value="1"/>
</dbReference>
<dbReference type="CDD" id="cd09272">
    <property type="entry name" value="RNase_HI_RT_Ty1"/>
    <property type="match status" value="1"/>
</dbReference>
<dbReference type="EMBL" id="GL832986">
    <property type="protein sequence ID" value="EGD79433.1"/>
    <property type="molecule type" value="Genomic_DNA"/>
</dbReference>
<dbReference type="Pfam" id="PF13975">
    <property type="entry name" value="gag-asp_proteas"/>
    <property type="match status" value="1"/>
</dbReference>
<evidence type="ECO:0000256" key="8">
    <source>
        <dbReference type="PROSITE-ProRule" id="PRU00047"/>
    </source>
</evidence>
<reference evidence="13" key="1">
    <citation type="submission" date="2009-08" db="EMBL/GenBank/DDBJ databases">
        <title>Annotation of Salpingoeca rosetta.</title>
        <authorList>
            <consortium name="The Broad Institute Genome Sequencing Platform"/>
            <person name="Russ C."/>
            <person name="Cuomo C."/>
            <person name="Burger G."/>
            <person name="Gray M.W."/>
            <person name="Holland P.W.H."/>
            <person name="King N."/>
            <person name="Lang F.B.F."/>
            <person name="Roger A.J."/>
            <person name="Ruiz-Trillo I."/>
            <person name="Young S.K."/>
            <person name="Zeng Q."/>
            <person name="Gargeya S."/>
            <person name="Alvarado L."/>
            <person name="Berlin A."/>
            <person name="Chapman S.B."/>
            <person name="Chen Z."/>
            <person name="Freedman E."/>
            <person name="Gellesch M."/>
            <person name="Goldberg J."/>
            <person name="Griggs A."/>
            <person name="Gujja S."/>
            <person name="Heilman E."/>
            <person name="Heiman D."/>
            <person name="Howarth C."/>
            <person name="Mehta T."/>
            <person name="Neiman D."/>
            <person name="Pearson M."/>
            <person name="Roberts A."/>
            <person name="Saif S."/>
            <person name="Shea T."/>
            <person name="Shenoy N."/>
            <person name="Sisk P."/>
            <person name="Stolte C."/>
            <person name="Sykes S."/>
            <person name="White J."/>
            <person name="Yandava C."/>
            <person name="Haas B."/>
            <person name="Nusbaum C."/>
            <person name="Birren B."/>
        </authorList>
    </citation>
    <scope>NUCLEOTIDE SEQUENCE [LARGE SCALE GENOMIC DNA]</scope>
    <source>
        <strain evidence="13">ATCC 50818</strain>
    </source>
</reference>
<dbReference type="Gene3D" id="3.30.420.10">
    <property type="entry name" value="Ribonuclease H-like superfamily/Ribonuclease H"/>
    <property type="match status" value="1"/>
</dbReference>
<dbReference type="FunFam" id="3.30.70.270:FF:000020">
    <property type="entry name" value="Transposon Tf2-6 polyprotein-like Protein"/>
    <property type="match status" value="1"/>
</dbReference>
<dbReference type="InterPro" id="IPR041588">
    <property type="entry name" value="Integrase_H2C2"/>
</dbReference>
<dbReference type="GO" id="GO:0008270">
    <property type="term" value="F:zinc ion binding"/>
    <property type="evidence" value="ECO:0007669"/>
    <property type="project" value="UniProtKB-KW"/>
</dbReference>
<dbReference type="OMA" id="RETHEAC"/>
<dbReference type="SUPFAM" id="SSF50630">
    <property type="entry name" value="Acid proteases"/>
    <property type="match status" value="1"/>
</dbReference>
<dbReference type="PROSITE" id="PS50158">
    <property type="entry name" value="ZF_CCHC"/>
    <property type="match status" value="1"/>
</dbReference>
<dbReference type="Gene3D" id="3.30.70.270">
    <property type="match status" value="2"/>
</dbReference>
<evidence type="ECO:0000259" key="10">
    <source>
        <dbReference type="PROSITE" id="PS50158"/>
    </source>
</evidence>
<dbReference type="InterPro" id="IPR050951">
    <property type="entry name" value="Retrovirus_Pol_polyprotein"/>
</dbReference>
<evidence type="ECO:0000256" key="7">
    <source>
        <dbReference type="ARBA" id="ARBA00022918"/>
    </source>
</evidence>
<evidence type="ECO:0000256" key="3">
    <source>
        <dbReference type="ARBA" id="ARBA00022695"/>
    </source>
</evidence>
<dbReference type="KEGG" id="sre:PTSG_12975"/>
<protein>
    <recommendedName>
        <fullName evidence="1">RNA-directed DNA polymerase</fullName>
        <ecNumber evidence="1">2.7.7.49</ecNumber>
    </recommendedName>
</protein>
<dbReference type="EC" id="2.7.7.49" evidence="1"/>
<dbReference type="Gene3D" id="2.40.70.10">
    <property type="entry name" value="Acid Proteases"/>
    <property type="match status" value="1"/>
</dbReference>
<dbReference type="SMART" id="SM00343">
    <property type="entry name" value="ZnF_C2HC"/>
    <property type="match status" value="1"/>
</dbReference>
<sequence>METRSKASSSSASTAARSSAPPASARAILQLPVEKLVPFSSIDTRRWLRRFETLCGALAVDPALAIACHVHPSILDALLDKFPDLTAVRFRAVSDYIIATFDSHRDTAAVRRQLQTRRQGPLEPVGAFAVAITALTTELEESADTYVDLFLSGLRDDVAVLLGVAAPSSFAEAVTLAQKAEARLAARRGIPTQQHQHQHDAAFVSAPPRQQPRRSFAGNQSRRDDNPRIVRCFYCKKPGHVIKDCMKRKAAEQRRNGPQRSRRGVHAVDTDDIETPPDADVCAAQVRGAVSLRVPIDVNGDRISALIDTGASVTLMSSDVYRRGRDGPLNSSDAVLRTADQGVLKVLGTTDCLFTIGTAQLRHSVIVVDRLAHAVLLGADILSAMRALVDVADRCLILPEGNAVQADVNAVDTADAPTQVAASMLSRGQQHQLQRLLEEFKDAFAKPGEPLTKAMLPSMRIETGDTPPVARRPYRLSHHESEVVERIVKDHIAAGIVRPSFSPWASPVILIKKKTGEYRLVVDYRRLNAVSVPDAYPLPRLDDTLEAMAGAKFFSSLDLASAYHQVPLHPDDCSKTAFVTKNGVFEYTVVPFGLRNAPGHFQRCINTVLADVAGVSMYLDDIVIFSPTFDAHLATLRTVLERLRAVNLQLRRDKCSFIQDELEYLGHLVSKHGVKPNPAKIDAIFSMPAPKDVRELRAFLGMAGFYRRFVDKFAEIGAPLYALLRDGTEFKFGEPQQVAFRRLKAALASSPVLVYPDFARPFTLATDASGVGLGAVLQQRQDGDGKLRPVAFISRVLNKAERKYSVTEQECLALVWAVKKFRPYLHGQRFTVVTDHRALQWLRNLKDPTGRLGRWALALQDMDFDVVHKPGTENVVADALSRLIAPVQPDHADVEPGEEGDDDEEGLDPLLQNMGADADVRRAVPSRITTAALLREQAKDPFCKAVTAYLHDATVPDFGALAVPEARFWKQIDDFTISEVSGLLLAKDKIVVPETLRKSVFLKVHADPTSGHLGVQRTHDRASRNFFWPGLYADVKTWTLQCGSCLRAKDTAPRKLPLGTVVATHPLDVVAMDVLGPLPVTDAGNKYVIVACDLFTRFMVTAAVPDQKTPRVVDFVVNRVVATLGTPRKFLTDQGPNFRSNDAKAFYHALGAKKVWTTPYHPQTNGTVERFNRTLTRMLAAFVESNQADWDTYLGLVTSAYNTTFHAAVGNTPFFLMFGREPLDPGLPAEPDAATPADQAHHVARATEVLAEAHELVRDFIVQRRSERDSANADKPDPPAFSTNDRVLLYTPRVKPGTTTKLARLWRGPYVVTRKLSQWNYGIIPEAGGPAQVVHVARLKAYTAQDDTTPADALDEDVDADHVVRYLKATSEHGLLFKRRSGTRKDQPLDLVCYSDASFGTDQLTGRSTTGFTCYINGCLVSWSSWLQPTVALSTAEAEYMAISAAAQDVVFLRQLLMDLDEPEAGATKMLTDNQAAIAIGNDHVTKPRTKHIRVRHHFVRELIADGTIVLQHCPGTQMVADALTKALDKQTFEQHLPRLVEIAMAETEQKKAVEGEC</sequence>
<dbReference type="InterPro" id="IPR021109">
    <property type="entry name" value="Peptidase_aspartic_dom_sf"/>
</dbReference>
<feature type="domain" description="CCHC-type" evidence="10">
    <location>
        <begin position="231"/>
        <end position="245"/>
    </location>
</feature>
<dbReference type="FunFam" id="1.10.340.70:FF:000001">
    <property type="entry name" value="Retrovirus-related Pol polyprotein from transposon gypsy-like Protein"/>
    <property type="match status" value="1"/>
</dbReference>
<dbReference type="GO" id="GO:0003676">
    <property type="term" value="F:nucleic acid binding"/>
    <property type="evidence" value="ECO:0007669"/>
    <property type="project" value="InterPro"/>
</dbReference>
<dbReference type="GO" id="GO:0004519">
    <property type="term" value="F:endonuclease activity"/>
    <property type="evidence" value="ECO:0007669"/>
    <property type="project" value="UniProtKB-KW"/>
</dbReference>
<dbReference type="CDD" id="cd09274">
    <property type="entry name" value="RNase_HI_RT_Ty3"/>
    <property type="match status" value="1"/>
</dbReference>
<dbReference type="PROSITE" id="PS00141">
    <property type="entry name" value="ASP_PROTEASE"/>
    <property type="match status" value="1"/>
</dbReference>
<keyword evidence="8" id="KW-0479">Metal-binding</keyword>
<feature type="domain" description="Reverse transcriptase" evidence="11">
    <location>
        <begin position="492"/>
        <end position="669"/>
    </location>
</feature>